<protein>
    <submittedName>
        <fullName evidence="1">Uncharacterized protein</fullName>
    </submittedName>
</protein>
<evidence type="ECO:0000313" key="1">
    <source>
        <dbReference type="EMBL" id="KKM45498.1"/>
    </source>
</evidence>
<reference evidence="1" key="1">
    <citation type="journal article" date="2015" name="Nature">
        <title>Complex archaea that bridge the gap between prokaryotes and eukaryotes.</title>
        <authorList>
            <person name="Spang A."/>
            <person name="Saw J.H."/>
            <person name="Jorgensen S.L."/>
            <person name="Zaremba-Niedzwiedzka K."/>
            <person name="Martijn J."/>
            <person name="Lind A.E."/>
            <person name="van Eijk R."/>
            <person name="Schleper C."/>
            <person name="Guy L."/>
            <person name="Ettema T.J."/>
        </authorList>
    </citation>
    <scope>NUCLEOTIDE SEQUENCE</scope>
</reference>
<organism evidence="1">
    <name type="scientific">marine sediment metagenome</name>
    <dbReference type="NCBI Taxonomy" id="412755"/>
    <lineage>
        <taxon>unclassified sequences</taxon>
        <taxon>metagenomes</taxon>
        <taxon>ecological metagenomes</taxon>
    </lineage>
</organism>
<name>A0A0F9IMK1_9ZZZZ</name>
<dbReference type="EMBL" id="LAZR01012051">
    <property type="protein sequence ID" value="KKM45498.1"/>
    <property type="molecule type" value="Genomic_DNA"/>
</dbReference>
<dbReference type="AlphaFoldDB" id="A0A0F9IMK1"/>
<gene>
    <name evidence="1" type="ORF">LCGC14_1560590</name>
</gene>
<comment type="caution">
    <text evidence="1">The sequence shown here is derived from an EMBL/GenBank/DDBJ whole genome shotgun (WGS) entry which is preliminary data.</text>
</comment>
<proteinExistence type="predicted"/>
<accession>A0A0F9IMK1</accession>
<sequence>MGTYNPGVEVQREFSDGFPRIRVNDSNVTELLLQVIFQLRIISLKLDCLQPNEETIDIIDDAELEALDQ</sequence>